<comment type="caution">
    <text evidence="2">The sequence shown here is derived from an EMBL/GenBank/DDBJ whole genome shotgun (WGS) entry which is preliminary data.</text>
</comment>
<dbReference type="InterPro" id="IPR036397">
    <property type="entry name" value="RNaseH_sf"/>
</dbReference>
<dbReference type="Proteomes" id="UP001630127">
    <property type="component" value="Unassembled WGS sequence"/>
</dbReference>
<dbReference type="InterPro" id="IPR002156">
    <property type="entry name" value="RNaseH_domain"/>
</dbReference>
<dbReference type="AlphaFoldDB" id="A0ABD2YVA7"/>
<reference evidence="2 3" key="1">
    <citation type="submission" date="2024-11" db="EMBL/GenBank/DDBJ databases">
        <title>A near-complete genome assembly of Cinchona calisaya.</title>
        <authorList>
            <person name="Lian D.C."/>
            <person name="Zhao X.W."/>
            <person name="Wei L."/>
        </authorList>
    </citation>
    <scope>NUCLEOTIDE SEQUENCE [LARGE SCALE GENOMIC DNA]</scope>
    <source>
        <tissue evidence="2">Nenye</tissue>
    </source>
</reference>
<name>A0ABD2YVA7_9GENT</name>
<dbReference type="Pfam" id="PF13456">
    <property type="entry name" value="RVT_3"/>
    <property type="match status" value="1"/>
</dbReference>
<dbReference type="CDD" id="cd06222">
    <property type="entry name" value="RNase_H_like"/>
    <property type="match status" value="1"/>
</dbReference>
<dbReference type="Gene3D" id="3.30.420.10">
    <property type="entry name" value="Ribonuclease H-like superfamily/Ribonuclease H"/>
    <property type="match status" value="1"/>
</dbReference>
<keyword evidence="3" id="KW-1185">Reference proteome</keyword>
<sequence>MAASQQAPHLPVCLFAAVVPSTDVEIPLVSHSAFRGEPIVFLSLKQIEILACPFCYAFIGIYGKENVTKDASNLLVMKGSQNIVIIVSRTSMGIPMVDFALSFGFASNIEAESLAFLGGIRLYLDKHLFPIIVETDSQTLCDMILGKSRVPLPLNAIISRAKYFMSLNVVQIVHSIRKANTIVDALASYASSSRDVALRMVDKGTLLGSAKILNPSHIQQKMYPCLAFPPSQTTNLHIWWRKSKMRNG</sequence>
<dbReference type="InterPro" id="IPR044730">
    <property type="entry name" value="RNase_H-like_dom_plant"/>
</dbReference>
<dbReference type="InterPro" id="IPR053151">
    <property type="entry name" value="RNase_H-like"/>
</dbReference>
<evidence type="ECO:0000313" key="3">
    <source>
        <dbReference type="Proteomes" id="UP001630127"/>
    </source>
</evidence>
<proteinExistence type="predicted"/>
<dbReference type="EMBL" id="JBJUIK010000012">
    <property type="protein sequence ID" value="KAL3510075.1"/>
    <property type="molecule type" value="Genomic_DNA"/>
</dbReference>
<dbReference type="PANTHER" id="PTHR47723">
    <property type="entry name" value="OS05G0353850 PROTEIN"/>
    <property type="match status" value="1"/>
</dbReference>
<dbReference type="InterPro" id="IPR012337">
    <property type="entry name" value="RNaseH-like_sf"/>
</dbReference>
<evidence type="ECO:0000313" key="2">
    <source>
        <dbReference type="EMBL" id="KAL3510075.1"/>
    </source>
</evidence>
<feature type="domain" description="RNase H type-1" evidence="1">
    <location>
        <begin position="104"/>
        <end position="190"/>
    </location>
</feature>
<protein>
    <recommendedName>
        <fullName evidence="1">RNase H type-1 domain-containing protein</fullName>
    </recommendedName>
</protein>
<dbReference type="PANTHER" id="PTHR47723:SF19">
    <property type="entry name" value="POLYNUCLEOTIDYL TRANSFERASE, RIBONUCLEASE H-LIKE SUPERFAMILY PROTEIN"/>
    <property type="match status" value="1"/>
</dbReference>
<organism evidence="2 3">
    <name type="scientific">Cinchona calisaya</name>
    <dbReference type="NCBI Taxonomy" id="153742"/>
    <lineage>
        <taxon>Eukaryota</taxon>
        <taxon>Viridiplantae</taxon>
        <taxon>Streptophyta</taxon>
        <taxon>Embryophyta</taxon>
        <taxon>Tracheophyta</taxon>
        <taxon>Spermatophyta</taxon>
        <taxon>Magnoliopsida</taxon>
        <taxon>eudicotyledons</taxon>
        <taxon>Gunneridae</taxon>
        <taxon>Pentapetalae</taxon>
        <taxon>asterids</taxon>
        <taxon>lamiids</taxon>
        <taxon>Gentianales</taxon>
        <taxon>Rubiaceae</taxon>
        <taxon>Cinchonoideae</taxon>
        <taxon>Cinchoneae</taxon>
        <taxon>Cinchona</taxon>
    </lineage>
</organism>
<dbReference type="SUPFAM" id="SSF53098">
    <property type="entry name" value="Ribonuclease H-like"/>
    <property type="match status" value="1"/>
</dbReference>
<evidence type="ECO:0000259" key="1">
    <source>
        <dbReference type="Pfam" id="PF13456"/>
    </source>
</evidence>
<gene>
    <name evidence="2" type="ORF">ACH5RR_029476</name>
</gene>
<accession>A0ABD2YVA7</accession>